<keyword evidence="1" id="KW-1133">Transmembrane helix</keyword>
<reference evidence="2 3" key="1">
    <citation type="submission" date="2016-01" db="EMBL/GenBank/DDBJ databases">
        <title>Highly variable Streptococcus oralis are common among viridans streptococci isolated from primates.</title>
        <authorList>
            <person name="Denapaite D."/>
            <person name="Rieger M."/>
            <person name="Koendgen S."/>
            <person name="Brueckner R."/>
            <person name="Ochigava I."/>
            <person name="Kappeler P."/>
            <person name="Maetz-Rensing K."/>
            <person name="Leendertz F."/>
            <person name="Hakenbeck R."/>
        </authorList>
    </citation>
    <scope>NUCLEOTIDE SEQUENCE [LARGE SCALE GENOMIC DNA]</scope>
    <source>
        <strain evidence="2 3">DD02</strain>
    </source>
</reference>
<feature type="transmembrane region" description="Helical" evidence="1">
    <location>
        <begin position="162"/>
        <end position="179"/>
    </location>
</feature>
<comment type="caution">
    <text evidence="2">The sequence shown here is derived from an EMBL/GenBank/DDBJ whole genome shotgun (WGS) entry which is preliminary data.</text>
</comment>
<evidence type="ECO:0000313" key="3">
    <source>
        <dbReference type="Proteomes" id="UP000070198"/>
    </source>
</evidence>
<evidence type="ECO:0000313" key="2">
    <source>
        <dbReference type="EMBL" id="KXT63370.1"/>
    </source>
</evidence>
<accession>A0A139MHX6</accession>
<dbReference type="EMBL" id="LQOF01000467">
    <property type="protein sequence ID" value="KXT63370.1"/>
    <property type="molecule type" value="Genomic_DNA"/>
</dbReference>
<dbReference type="AlphaFoldDB" id="A0A139MHX6"/>
<dbReference type="Proteomes" id="UP000070198">
    <property type="component" value="Unassembled WGS sequence"/>
</dbReference>
<sequence length="185" mass="20453">MEEFFNSDGSGLRTTFYDNSGAVLGVYSTEPASYPSSEFTPTQISLNGIIPNGAVSAKIELVSYASVPFRHTYYIRTEWSNVQFFYNYYIPVEPIISTSDEETITPPSVLQPDIPNSFPTACIYSTVQSTSKIDTYEDLEISGRIQTVNHYLPAAGDGDNNGLTIIGVGIILFLIIFIYNPKKDS</sequence>
<evidence type="ECO:0000256" key="1">
    <source>
        <dbReference type="SAM" id="Phobius"/>
    </source>
</evidence>
<gene>
    <name evidence="2" type="ORF">SGADD02_02219</name>
</gene>
<organism evidence="2 3">
    <name type="scientific">Streptococcus gallolyticus</name>
    <dbReference type="NCBI Taxonomy" id="315405"/>
    <lineage>
        <taxon>Bacteria</taxon>
        <taxon>Bacillati</taxon>
        <taxon>Bacillota</taxon>
        <taxon>Bacilli</taxon>
        <taxon>Lactobacillales</taxon>
        <taxon>Streptococcaceae</taxon>
        <taxon>Streptococcus</taxon>
    </lineage>
</organism>
<dbReference type="PATRIC" id="fig|315405.11.peg.2597"/>
<evidence type="ECO:0008006" key="4">
    <source>
        <dbReference type="Google" id="ProtNLM"/>
    </source>
</evidence>
<proteinExistence type="predicted"/>
<name>A0A139MHX6_9STRE</name>
<keyword evidence="1" id="KW-0472">Membrane</keyword>
<protein>
    <recommendedName>
        <fullName evidence="4">Gram-positive cocci surface proteins LPxTG domain-containing protein</fullName>
    </recommendedName>
</protein>
<keyword evidence="1" id="KW-0812">Transmembrane</keyword>